<dbReference type="InterPro" id="IPR029028">
    <property type="entry name" value="Alpha/beta_knot_MTases"/>
</dbReference>
<evidence type="ECO:0000256" key="14">
    <source>
        <dbReference type="ARBA" id="ARBA00047783"/>
    </source>
</evidence>
<evidence type="ECO:0000256" key="13">
    <source>
        <dbReference type="ARBA" id="ARBA00033392"/>
    </source>
</evidence>
<dbReference type="Gene3D" id="1.10.1270.20">
    <property type="entry name" value="tRNA(m1g37)methyltransferase, domain 2"/>
    <property type="match status" value="1"/>
</dbReference>
<dbReference type="HAMAP" id="MF_00605">
    <property type="entry name" value="TrmD"/>
    <property type="match status" value="1"/>
</dbReference>
<evidence type="ECO:0000256" key="11">
    <source>
        <dbReference type="ARBA" id="ARBA00022694"/>
    </source>
</evidence>
<keyword evidence="7 15" id="KW-0963">Cytoplasm</keyword>
<evidence type="ECO:0000313" key="20">
    <source>
        <dbReference type="Proteomes" id="UP000514720"/>
    </source>
</evidence>
<evidence type="ECO:0000256" key="7">
    <source>
        <dbReference type="ARBA" id="ARBA00022490"/>
    </source>
</evidence>
<comment type="subunit">
    <text evidence="4 15 17">Homodimer.</text>
</comment>
<dbReference type="CDD" id="cd18080">
    <property type="entry name" value="TrmD-like"/>
    <property type="match status" value="1"/>
</dbReference>
<evidence type="ECO:0000256" key="12">
    <source>
        <dbReference type="ARBA" id="ARBA00029736"/>
    </source>
</evidence>
<dbReference type="Gene3D" id="3.40.1280.10">
    <property type="match status" value="1"/>
</dbReference>
<reference evidence="19 20" key="1">
    <citation type="submission" date="2020-02" db="EMBL/GenBank/DDBJ databases">
        <authorList>
            <person name="Zheng R.K."/>
            <person name="Sun C.M."/>
        </authorList>
    </citation>
    <scope>NUCLEOTIDE SEQUENCE [LARGE SCALE GENOMIC DNA]</scope>
    <source>
        <strain evidence="20">zrk13</strain>
    </source>
</reference>
<keyword evidence="9 15" id="KW-0808">Transferase</keyword>
<evidence type="ECO:0000256" key="8">
    <source>
        <dbReference type="ARBA" id="ARBA00022603"/>
    </source>
</evidence>
<dbReference type="PIRSF" id="PIRSF000386">
    <property type="entry name" value="tRNA_mtase"/>
    <property type="match status" value="1"/>
</dbReference>
<comment type="subcellular location">
    <subcellularLocation>
        <location evidence="2 15 17">Cytoplasm</location>
    </subcellularLocation>
</comment>
<evidence type="ECO:0000259" key="18">
    <source>
        <dbReference type="Pfam" id="PF01746"/>
    </source>
</evidence>
<dbReference type="FunFam" id="3.40.1280.10:FF:000001">
    <property type="entry name" value="tRNA (guanine-N(1)-)-methyltransferase"/>
    <property type="match status" value="1"/>
</dbReference>
<dbReference type="AlphaFoldDB" id="A0A7L7KUR8"/>
<dbReference type="InterPro" id="IPR016009">
    <property type="entry name" value="tRNA_MeTrfase_TRMD/TRM10"/>
</dbReference>
<dbReference type="KEGG" id="xcl:G4Z02_07180"/>
<evidence type="ECO:0000256" key="9">
    <source>
        <dbReference type="ARBA" id="ARBA00022679"/>
    </source>
</evidence>
<accession>A0A7L7KUR8</accession>
<keyword evidence="10 15" id="KW-0949">S-adenosyl-L-methionine</keyword>
<dbReference type="NCBIfam" id="TIGR00088">
    <property type="entry name" value="trmD"/>
    <property type="match status" value="1"/>
</dbReference>
<dbReference type="EC" id="2.1.1.228" evidence="5 15"/>
<protein>
    <recommendedName>
        <fullName evidence="6 15">tRNA (guanine-N(1)-)-methyltransferase</fullName>
        <ecNumber evidence="5 15">2.1.1.228</ecNumber>
    </recommendedName>
    <alternativeName>
        <fullName evidence="12 15">M1G-methyltransferase</fullName>
    </alternativeName>
    <alternativeName>
        <fullName evidence="13 15">tRNA [GM37] methyltransferase</fullName>
    </alternativeName>
</protein>
<dbReference type="GO" id="GO:0002939">
    <property type="term" value="P:tRNA N1-guanine methylation"/>
    <property type="evidence" value="ECO:0007669"/>
    <property type="project" value="TreeGrafter"/>
</dbReference>
<evidence type="ECO:0000256" key="17">
    <source>
        <dbReference type="RuleBase" id="RU003464"/>
    </source>
</evidence>
<dbReference type="EMBL" id="CP048914">
    <property type="protein sequence ID" value="QMS86032.1"/>
    <property type="molecule type" value="Genomic_DNA"/>
</dbReference>
<dbReference type="NCBIfam" id="NF000648">
    <property type="entry name" value="PRK00026.1"/>
    <property type="match status" value="1"/>
</dbReference>
<dbReference type="InterPro" id="IPR023148">
    <property type="entry name" value="tRNA_m1G_MeTrfase_C_sf"/>
</dbReference>
<name>A0A7L7KUR8_9MOLU</name>
<comment type="similarity">
    <text evidence="3 15 17">Belongs to the RNA methyltransferase TrmD family.</text>
</comment>
<dbReference type="GO" id="GO:0005829">
    <property type="term" value="C:cytosol"/>
    <property type="evidence" value="ECO:0007669"/>
    <property type="project" value="TreeGrafter"/>
</dbReference>
<sequence length="234" mass="27064">MMRIDILTLFPNMFSGFLEESIMKRAIDAKLVDIHIIDFREFSTSKHKKVDDYPYGGGAGMVLQVQPVYDALRSIKGYREALKIIVSPQGVPFTQPIAYEYSSHDHIIILCGHYEGYDERIRSYFDVELSIGDYVLTGGELAAMVLVDAITRVVPDVINNDESHIHDSFNNHLLEHPHYTRPREFDGQEVPEVLVNGHHQKIEEWRLQQSLAKTKKRRPDLYKKYLEDKNDETT</sequence>
<gene>
    <name evidence="15 19" type="primary">trmD</name>
    <name evidence="19" type="ORF">G4Z02_07180</name>
</gene>
<keyword evidence="11 15" id="KW-0819">tRNA processing</keyword>
<dbReference type="GO" id="GO:0052906">
    <property type="term" value="F:tRNA (guanine(37)-N1)-methyltransferase activity"/>
    <property type="evidence" value="ECO:0007669"/>
    <property type="project" value="UniProtKB-UniRule"/>
</dbReference>
<comment type="function">
    <text evidence="1 15 17">Specifically methylates guanosine-37 in various tRNAs.</text>
</comment>
<evidence type="ECO:0000256" key="3">
    <source>
        <dbReference type="ARBA" id="ARBA00007630"/>
    </source>
</evidence>
<dbReference type="InterPro" id="IPR002649">
    <property type="entry name" value="tRNA_m1G_MeTrfase_TrmD"/>
</dbReference>
<proteinExistence type="inferred from homology"/>
<dbReference type="PANTHER" id="PTHR46417">
    <property type="entry name" value="TRNA (GUANINE-N(1)-)-METHYLTRANSFERASE"/>
    <property type="match status" value="1"/>
</dbReference>
<feature type="binding site" evidence="15 16">
    <location>
        <begin position="131"/>
        <end position="136"/>
    </location>
    <ligand>
        <name>S-adenosyl-L-methionine</name>
        <dbReference type="ChEBI" id="CHEBI:59789"/>
    </ligand>
</feature>
<comment type="catalytic activity">
    <reaction evidence="14 15 17">
        <text>guanosine(37) in tRNA + S-adenosyl-L-methionine = N(1)-methylguanosine(37) in tRNA + S-adenosyl-L-homocysteine + H(+)</text>
        <dbReference type="Rhea" id="RHEA:36899"/>
        <dbReference type="Rhea" id="RHEA-COMP:10145"/>
        <dbReference type="Rhea" id="RHEA-COMP:10147"/>
        <dbReference type="ChEBI" id="CHEBI:15378"/>
        <dbReference type="ChEBI" id="CHEBI:57856"/>
        <dbReference type="ChEBI" id="CHEBI:59789"/>
        <dbReference type="ChEBI" id="CHEBI:73542"/>
        <dbReference type="ChEBI" id="CHEBI:74269"/>
        <dbReference type="EC" id="2.1.1.228"/>
    </reaction>
</comment>
<dbReference type="InterPro" id="IPR029026">
    <property type="entry name" value="tRNA_m1G_MTases_N"/>
</dbReference>
<evidence type="ECO:0000256" key="6">
    <source>
        <dbReference type="ARBA" id="ARBA00014679"/>
    </source>
</evidence>
<dbReference type="FunFam" id="1.10.1270.20:FF:000001">
    <property type="entry name" value="tRNA (guanine-N(1)-)-methyltransferase"/>
    <property type="match status" value="1"/>
</dbReference>
<evidence type="ECO:0000256" key="4">
    <source>
        <dbReference type="ARBA" id="ARBA00011738"/>
    </source>
</evidence>
<feature type="binding site" evidence="15 16">
    <location>
        <position position="112"/>
    </location>
    <ligand>
        <name>S-adenosyl-L-methionine</name>
        <dbReference type="ChEBI" id="CHEBI:59789"/>
    </ligand>
</feature>
<evidence type="ECO:0000256" key="15">
    <source>
        <dbReference type="HAMAP-Rule" id="MF_00605"/>
    </source>
</evidence>
<evidence type="ECO:0000256" key="16">
    <source>
        <dbReference type="PIRSR" id="PIRSR000386-1"/>
    </source>
</evidence>
<organism evidence="19 20">
    <name type="scientific">Candidatus Xianfuyuplasma coldseepsis</name>
    <dbReference type="NCBI Taxonomy" id="2782163"/>
    <lineage>
        <taxon>Bacteria</taxon>
        <taxon>Bacillati</taxon>
        <taxon>Mycoplasmatota</taxon>
        <taxon>Mollicutes</taxon>
        <taxon>Candidatus Izemoplasmatales</taxon>
        <taxon>Candidatus Izemoplasmataceae</taxon>
        <taxon>Candidatus Xianfuyuplasma</taxon>
    </lineage>
</organism>
<feature type="domain" description="tRNA methyltransferase TRMD/TRM10-type" evidence="18">
    <location>
        <begin position="2"/>
        <end position="224"/>
    </location>
</feature>
<evidence type="ECO:0000256" key="1">
    <source>
        <dbReference type="ARBA" id="ARBA00002634"/>
    </source>
</evidence>
<keyword evidence="8 15" id="KW-0489">Methyltransferase</keyword>
<dbReference type="Proteomes" id="UP000514720">
    <property type="component" value="Chromosome"/>
</dbReference>
<dbReference type="Pfam" id="PF01746">
    <property type="entry name" value="tRNA_m1G_MT"/>
    <property type="match status" value="1"/>
</dbReference>
<evidence type="ECO:0000256" key="10">
    <source>
        <dbReference type="ARBA" id="ARBA00022691"/>
    </source>
</evidence>
<dbReference type="SUPFAM" id="SSF75217">
    <property type="entry name" value="alpha/beta knot"/>
    <property type="match status" value="1"/>
</dbReference>
<evidence type="ECO:0000256" key="5">
    <source>
        <dbReference type="ARBA" id="ARBA00012807"/>
    </source>
</evidence>
<evidence type="ECO:0000313" key="19">
    <source>
        <dbReference type="EMBL" id="QMS86032.1"/>
    </source>
</evidence>
<dbReference type="PANTHER" id="PTHR46417:SF1">
    <property type="entry name" value="TRNA (GUANINE-N(1)-)-METHYLTRANSFERASE"/>
    <property type="match status" value="1"/>
</dbReference>
<keyword evidence="20" id="KW-1185">Reference proteome</keyword>
<evidence type="ECO:0000256" key="2">
    <source>
        <dbReference type="ARBA" id="ARBA00004496"/>
    </source>
</evidence>